<accession>A0A9W9I8S6</accession>
<comment type="caution">
    <text evidence="2">The sequence shown here is derived from an EMBL/GenBank/DDBJ whole genome shotgun (WGS) entry which is preliminary data.</text>
</comment>
<evidence type="ECO:0000256" key="1">
    <source>
        <dbReference type="SAM" id="MobiDB-lite"/>
    </source>
</evidence>
<keyword evidence="3" id="KW-1185">Reference proteome</keyword>
<evidence type="ECO:0000313" key="3">
    <source>
        <dbReference type="Proteomes" id="UP001146351"/>
    </source>
</evidence>
<reference evidence="2" key="1">
    <citation type="submission" date="2022-11" db="EMBL/GenBank/DDBJ databases">
        <authorList>
            <person name="Petersen C."/>
        </authorList>
    </citation>
    <scope>NUCLEOTIDE SEQUENCE</scope>
    <source>
        <strain evidence="2">IBT 21917</strain>
    </source>
</reference>
<sequence length="585" mass="63206">MGNSQSSPFKNETRRSNRLSKPLTKKSVALSSPQLPQSPLGQSELSGGLVGWHNPWTDSIVSRDVRNSYPRPREIPPPLFEVDEPVRETWGANETHRSYPSSRSLPPSPGSLSASPSVRRASYQSGPAGSSSQSSFVPETPRRANSIQTPLSRHGSVTYGSSIENATSSNTHFLVGNQRFSLTRRRSLLTRPGVATRRTTGTIRRIPSPIGEPESPGDDRFDPHAVHWPLPPRQRPTRSIAPPARPSSPADARYTQLGALKLGSLRVVNGSASPCPSDRISLVGACPTGPGLGLENVGSACPSGPMLEIPAVVDIKNPDDVPGSPFSFEKSPILAVHTEPRAVFFGDVEDEGIGMCDESSVGVGIDRSTSRSINKSDSGYSSATSAGSIPGSRARVSLDSEASSFCTVDNGRNPWLSDDRLGGRPRRSTLCAPKCSDYSGSVETASVTCVREPMFMTEGFSRADPARRSGTSMDLETASIGQRLAGLDAELRRHRSASERRVSGVKSEFPLHRSRSRSRPNGRVWYQVPGIEAPPLPTILSPDHSHGETETGDAFFPPETRRGRSRSRSHDTRRRKLTKAQPLFI</sequence>
<feature type="compositionally biased region" description="Polar residues" evidence="1">
    <location>
        <begin position="1"/>
        <end position="10"/>
    </location>
</feature>
<dbReference type="OrthoDB" id="5341904at2759"/>
<reference evidence="2" key="2">
    <citation type="journal article" date="2023" name="IMA Fungus">
        <title>Comparative genomic study of the Penicillium genus elucidates a diverse pangenome and 15 lateral gene transfer events.</title>
        <authorList>
            <person name="Petersen C."/>
            <person name="Sorensen T."/>
            <person name="Nielsen M.R."/>
            <person name="Sondergaard T.E."/>
            <person name="Sorensen J.L."/>
            <person name="Fitzpatrick D.A."/>
            <person name="Frisvad J.C."/>
            <person name="Nielsen K.L."/>
        </authorList>
    </citation>
    <scope>NUCLEOTIDE SEQUENCE</scope>
    <source>
        <strain evidence="2">IBT 21917</strain>
    </source>
</reference>
<feature type="region of interest" description="Disordered" evidence="1">
    <location>
        <begin position="229"/>
        <end position="250"/>
    </location>
</feature>
<feature type="compositionally biased region" description="Basic residues" evidence="1">
    <location>
        <begin position="563"/>
        <end position="578"/>
    </location>
</feature>
<protein>
    <submittedName>
        <fullName evidence="2">Uncharacterized protein</fullName>
    </submittedName>
</protein>
<dbReference type="Proteomes" id="UP001146351">
    <property type="component" value="Unassembled WGS sequence"/>
</dbReference>
<organism evidence="2 3">
    <name type="scientific">Penicillium capsulatum</name>
    <dbReference type="NCBI Taxonomy" id="69766"/>
    <lineage>
        <taxon>Eukaryota</taxon>
        <taxon>Fungi</taxon>
        <taxon>Dikarya</taxon>
        <taxon>Ascomycota</taxon>
        <taxon>Pezizomycotina</taxon>
        <taxon>Eurotiomycetes</taxon>
        <taxon>Eurotiomycetidae</taxon>
        <taxon>Eurotiales</taxon>
        <taxon>Aspergillaceae</taxon>
        <taxon>Penicillium</taxon>
    </lineage>
</organism>
<proteinExistence type="predicted"/>
<evidence type="ECO:0000313" key="2">
    <source>
        <dbReference type="EMBL" id="KAJ5172296.1"/>
    </source>
</evidence>
<dbReference type="AlphaFoldDB" id="A0A9W9I8S6"/>
<feature type="region of interest" description="Disordered" evidence="1">
    <location>
        <begin position="1"/>
        <end position="155"/>
    </location>
</feature>
<gene>
    <name evidence="2" type="ORF">N7492_004889</name>
</gene>
<feature type="compositionally biased region" description="Polar residues" evidence="1">
    <location>
        <begin position="370"/>
        <end position="387"/>
    </location>
</feature>
<dbReference type="EMBL" id="JAPQKO010000003">
    <property type="protein sequence ID" value="KAJ5172296.1"/>
    <property type="molecule type" value="Genomic_DNA"/>
</dbReference>
<feature type="compositionally biased region" description="Basic and acidic residues" evidence="1">
    <location>
        <begin position="61"/>
        <end position="74"/>
    </location>
</feature>
<feature type="region of interest" description="Disordered" evidence="1">
    <location>
        <begin position="498"/>
        <end position="585"/>
    </location>
</feature>
<feature type="compositionally biased region" description="Low complexity" evidence="1">
    <location>
        <begin position="237"/>
        <end position="250"/>
    </location>
</feature>
<feature type="region of interest" description="Disordered" evidence="1">
    <location>
        <begin position="367"/>
        <end position="395"/>
    </location>
</feature>
<feature type="compositionally biased region" description="Low complexity" evidence="1">
    <location>
        <begin position="98"/>
        <end position="135"/>
    </location>
</feature>
<feature type="compositionally biased region" description="Polar residues" evidence="1">
    <location>
        <begin position="29"/>
        <end position="45"/>
    </location>
</feature>
<name>A0A9W9I8S6_9EURO</name>